<evidence type="ECO:0000259" key="11">
    <source>
        <dbReference type="SMART" id="SM00756"/>
    </source>
</evidence>
<protein>
    <submittedName>
        <fullName evidence="12">Vitamin K epoxide reductase family protein</fullName>
    </submittedName>
</protein>
<organism evidence="12 13">
    <name type="scientific">Candidatus Spechtbacteria bacterium SB0662_bin_43</name>
    <dbReference type="NCBI Taxonomy" id="2604897"/>
    <lineage>
        <taxon>Bacteria</taxon>
        <taxon>Candidatus Spechtiibacteriota</taxon>
    </lineage>
</organism>
<reference evidence="12 13" key="1">
    <citation type="submission" date="2019-09" db="EMBL/GenBank/DDBJ databases">
        <title>Characterisation of the sponge microbiome using genome-centric metagenomics.</title>
        <authorList>
            <person name="Engelberts J.P."/>
            <person name="Robbins S.J."/>
            <person name="De Goeij J.M."/>
            <person name="Aranda M."/>
            <person name="Bell S.C."/>
            <person name="Webster N.S."/>
        </authorList>
    </citation>
    <scope>NUCLEOTIDE SEQUENCE [LARGE SCALE GENOMIC DNA]</scope>
    <source>
        <strain evidence="12">SB0662_bin_43</strain>
    </source>
</reference>
<evidence type="ECO:0000256" key="8">
    <source>
        <dbReference type="ARBA" id="ARBA00023157"/>
    </source>
</evidence>
<dbReference type="GO" id="GO:0048038">
    <property type="term" value="F:quinone binding"/>
    <property type="evidence" value="ECO:0007669"/>
    <property type="project" value="UniProtKB-KW"/>
</dbReference>
<dbReference type="EMBL" id="VXOY01000009">
    <property type="protein sequence ID" value="MYE38049.1"/>
    <property type="molecule type" value="Genomic_DNA"/>
</dbReference>
<comment type="caution">
    <text evidence="12">The sequence shown here is derived from an EMBL/GenBank/DDBJ whole genome shotgun (WGS) entry which is preliminary data.</text>
</comment>
<dbReference type="Proteomes" id="UP000449092">
    <property type="component" value="Unassembled WGS sequence"/>
</dbReference>
<evidence type="ECO:0000256" key="10">
    <source>
        <dbReference type="SAM" id="Phobius"/>
    </source>
</evidence>
<gene>
    <name evidence="12" type="ORF">F4X82_00830</name>
</gene>
<dbReference type="InterPro" id="IPR044698">
    <property type="entry name" value="VKOR/LTO1"/>
</dbReference>
<proteinExistence type="inferred from homology"/>
<evidence type="ECO:0000256" key="1">
    <source>
        <dbReference type="ARBA" id="ARBA00004141"/>
    </source>
</evidence>
<evidence type="ECO:0000313" key="13">
    <source>
        <dbReference type="Proteomes" id="UP000449092"/>
    </source>
</evidence>
<dbReference type="InterPro" id="IPR038354">
    <property type="entry name" value="VKOR_sf"/>
</dbReference>
<evidence type="ECO:0000256" key="9">
    <source>
        <dbReference type="ARBA" id="ARBA00023284"/>
    </source>
</evidence>
<evidence type="ECO:0000313" key="12">
    <source>
        <dbReference type="EMBL" id="MYE38049.1"/>
    </source>
</evidence>
<feature type="transmembrane region" description="Helical" evidence="10">
    <location>
        <begin position="92"/>
        <end position="115"/>
    </location>
</feature>
<feature type="transmembrane region" description="Helical" evidence="10">
    <location>
        <begin position="14"/>
        <end position="34"/>
    </location>
</feature>
<keyword evidence="8" id="KW-1015">Disulfide bond</keyword>
<evidence type="ECO:0000256" key="2">
    <source>
        <dbReference type="ARBA" id="ARBA00006214"/>
    </source>
</evidence>
<keyword evidence="9" id="KW-0676">Redox-active center</keyword>
<comment type="similarity">
    <text evidence="2">Belongs to the VKOR family.</text>
</comment>
<evidence type="ECO:0000256" key="6">
    <source>
        <dbReference type="ARBA" id="ARBA00023002"/>
    </source>
</evidence>
<feature type="domain" description="Vitamin K epoxide reductase" evidence="11">
    <location>
        <begin position="11"/>
        <end position="143"/>
    </location>
</feature>
<dbReference type="Pfam" id="PF07884">
    <property type="entry name" value="VKOR"/>
    <property type="match status" value="1"/>
</dbReference>
<dbReference type="GO" id="GO:0016491">
    <property type="term" value="F:oxidoreductase activity"/>
    <property type="evidence" value="ECO:0007669"/>
    <property type="project" value="UniProtKB-KW"/>
</dbReference>
<keyword evidence="3 10" id="KW-0812">Transmembrane</keyword>
<dbReference type="PANTHER" id="PTHR34573:SF1">
    <property type="entry name" value="VITAMIN K EPOXIDE REDUCTASE DOMAIN-CONTAINING PROTEIN"/>
    <property type="match status" value="1"/>
</dbReference>
<accession>A0A845D9C9</accession>
<sequence length="149" mass="16601">MTQHHNKDTARKRVVWLMLALCVIGFFVALYLTFQHYTGGTPDCSLVQGCEVVTTSEYATIFGVPISLFGTLYFFALTIVLFAWLQHGKRAFDAVAGILVISGSIIACILIGIQIFVLDAICLYCMTADSISIVLLFLFFYKRAYSFLS</sequence>
<dbReference type="AlphaFoldDB" id="A0A845D9C9"/>
<dbReference type="InterPro" id="IPR012932">
    <property type="entry name" value="VKOR"/>
</dbReference>
<evidence type="ECO:0000256" key="4">
    <source>
        <dbReference type="ARBA" id="ARBA00022719"/>
    </source>
</evidence>
<comment type="subcellular location">
    <subcellularLocation>
        <location evidence="1">Membrane</location>
        <topology evidence="1">Multi-pass membrane protein</topology>
    </subcellularLocation>
</comment>
<dbReference type="SMART" id="SM00756">
    <property type="entry name" value="VKc"/>
    <property type="match status" value="1"/>
</dbReference>
<dbReference type="Gene3D" id="1.20.1440.130">
    <property type="entry name" value="VKOR domain"/>
    <property type="match status" value="1"/>
</dbReference>
<name>A0A845D9C9_9BACT</name>
<keyword evidence="6" id="KW-0560">Oxidoreductase</keyword>
<feature type="transmembrane region" description="Helical" evidence="10">
    <location>
        <begin position="121"/>
        <end position="141"/>
    </location>
</feature>
<dbReference type="CDD" id="cd12916">
    <property type="entry name" value="VKOR_1"/>
    <property type="match status" value="1"/>
</dbReference>
<dbReference type="GO" id="GO:0016020">
    <property type="term" value="C:membrane"/>
    <property type="evidence" value="ECO:0007669"/>
    <property type="project" value="UniProtKB-SubCell"/>
</dbReference>
<keyword evidence="5 10" id="KW-1133">Transmembrane helix</keyword>
<keyword evidence="7 10" id="KW-0472">Membrane</keyword>
<evidence type="ECO:0000256" key="5">
    <source>
        <dbReference type="ARBA" id="ARBA00022989"/>
    </source>
</evidence>
<feature type="transmembrane region" description="Helical" evidence="10">
    <location>
        <begin position="61"/>
        <end position="85"/>
    </location>
</feature>
<evidence type="ECO:0000256" key="3">
    <source>
        <dbReference type="ARBA" id="ARBA00022692"/>
    </source>
</evidence>
<keyword evidence="4" id="KW-0874">Quinone</keyword>
<dbReference type="PANTHER" id="PTHR34573">
    <property type="entry name" value="VKC DOMAIN-CONTAINING PROTEIN"/>
    <property type="match status" value="1"/>
</dbReference>
<evidence type="ECO:0000256" key="7">
    <source>
        <dbReference type="ARBA" id="ARBA00023136"/>
    </source>
</evidence>